<dbReference type="RefSeq" id="WP_150027526.1">
    <property type="nucleotide sequence ID" value="NZ_JANKAG010000005.1"/>
</dbReference>
<dbReference type="GeneID" id="57968458"/>
<keyword evidence="8" id="KW-0807">Transducer</keyword>
<dbReference type="GO" id="GO:0007165">
    <property type="term" value="P:signal transduction"/>
    <property type="evidence" value="ECO:0007669"/>
    <property type="project" value="UniProtKB-KW"/>
</dbReference>
<dbReference type="InterPro" id="IPR003660">
    <property type="entry name" value="HAMP_dom"/>
</dbReference>
<evidence type="ECO:0000259" key="11">
    <source>
        <dbReference type="PROSITE" id="PS50885"/>
    </source>
</evidence>
<dbReference type="SMART" id="SM00283">
    <property type="entry name" value="MA"/>
    <property type="match status" value="1"/>
</dbReference>
<comment type="subcellular location">
    <subcellularLocation>
        <location evidence="1">Cell membrane</location>
        <topology evidence="1">Multi-pass membrane protein</topology>
    </subcellularLocation>
</comment>
<proteinExistence type="inferred from homology"/>
<keyword evidence="6 9" id="KW-0472">Membrane</keyword>
<dbReference type="InterPro" id="IPR004090">
    <property type="entry name" value="Chemotax_Me-accpt_rcpt"/>
</dbReference>
<keyword evidence="2" id="KW-1003">Cell membrane</keyword>
<feature type="transmembrane region" description="Helical" evidence="9">
    <location>
        <begin position="314"/>
        <end position="337"/>
    </location>
</feature>
<keyword evidence="5 9" id="KW-1133">Transmembrane helix</keyword>
<dbReference type="InterPro" id="IPR004089">
    <property type="entry name" value="MCPsignal_dom"/>
</dbReference>
<evidence type="ECO:0000313" key="12">
    <source>
        <dbReference type="EMBL" id="MDB1998718.1"/>
    </source>
</evidence>
<protein>
    <submittedName>
        <fullName evidence="12">Methyl-accepting chemotaxis protein</fullName>
    </submittedName>
</protein>
<dbReference type="CDD" id="cd18773">
    <property type="entry name" value="PDC1_HK_sensor"/>
    <property type="match status" value="1"/>
</dbReference>
<evidence type="ECO:0000256" key="2">
    <source>
        <dbReference type="ARBA" id="ARBA00022475"/>
    </source>
</evidence>
<dbReference type="Proteomes" id="UP001300871">
    <property type="component" value="Unassembled WGS sequence"/>
</dbReference>
<evidence type="ECO:0000313" key="13">
    <source>
        <dbReference type="Proteomes" id="UP001300871"/>
    </source>
</evidence>
<evidence type="ECO:0000256" key="9">
    <source>
        <dbReference type="SAM" id="Phobius"/>
    </source>
</evidence>
<dbReference type="PROSITE" id="PS50885">
    <property type="entry name" value="HAMP"/>
    <property type="match status" value="1"/>
</dbReference>
<name>A0AAW6APK0_CLOSY</name>
<evidence type="ECO:0000256" key="6">
    <source>
        <dbReference type="ARBA" id="ARBA00023136"/>
    </source>
</evidence>
<dbReference type="GO" id="GO:0004888">
    <property type="term" value="F:transmembrane signaling receptor activity"/>
    <property type="evidence" value="ECO:0007669"/>
    <property type="project" value="InterPro"/>
</dbReference>
<dbReference type="PANTHER" id="PTHR43531">
    <property type="entry name" value="PROTEIN ICFG"/>
    <property type="match status" value="1"/>
</dbReference>
<dbReference type="PROSITE" id="PS50111">
    <property type="entry name" value="CHEMOTAXIS_TRANSDUC_2"/>
    <property type="match status" value="1"/>
</dbReference>
<feature type="transmembrane region" description="Helical" evidence="9">
    <location>
        <begin position="30"/>
        <end position="54"/>
    </location>
</feature>
<evidence type="ECO:0000256" key="7">
    <source>
        <dbReference type="ARBA" id="ARBA00029447"/>
    </source>
</evidence>
<accession>A0AAW6APK0</accession>
<comment type="similarity">
    <text evidence="7">Belongs to the methyl-accepting chemotaxis (MCP) protein family.</text>
</comment>
<keyword evidence="4 9" id="KW-0812">Transmembrane</keyword>
<dbReference type="InterPro" id="IPR033479">
    <property type="entry name" value="dCache_1"/>
</dbReference>
<dbReference type="PANTHER" id="PTHR43531:SF11">
    <property type="entry name" value="METHYL-ACCEPTING CHEMOTAXIS PROTEIN 3"/>
    <property type="match status" value="1"/>
</dbReference>
<sequence>MYEKTATPSGEEPFRRKKTTKWNQTISFKINLSILTVLVPSLIILVLIACFATAGTISDLNNRLLDAQTDYAVASVDDFFRGKIAVAGTFEENSTLQNYFEAVSSPQDIRTYDNMDAVLKELSDALGLMQNEKVLQVWAADSDTDTYLLSDGSTVTANLDGNEWYHRLLTTKDIVISDPFLDPATGEIIVSIVNPVFSESGSEIAGLTGLDVYLSSLGQVISSIKVGEHGYLELISNNSDYIYSDDPSASGRNVSELDIPQEYKDKVHSNYNGVLNFSYSGIRYTSMFRNSATTGWLAVATLPISEVNATRNRLLTILGVLSLIILAGLTTVIVFIVHRTMKPLAGISRSMEDFSQGNLGVDIPLGRTDDEIGRMAGSIRSSVAALKDMIHNVTRVLEEISRGNLKLSVDGNYLGDFSFIGDALEQIIKSLNYTLSQISSSAQQVAYGSEQGACGAQSMAQGATEQAAAAEELAAVIEDISQQIISNVSSTSKANMSVTTVVNEAEVSNRRMQEMLSAMQDIRQSSNEISKIISAIEDISFQTNILSLNAAVEAARAGENGRGFAVIAAEIRNLAAKSAEASHNTTSLIAASLKAVEHGTRISGETAVSLKNVLDGIKEVEMIIEQISSASDDQARSVEQVHQSITQISDVVQLNSATAEESAAASEELSAQALLLKELIGSFRLRNEP</sequence>
<dbReference type="PRINTS" id="PR00260">
    <property type="entry name" value="CHEMTRNSDUCR"/>
</dbReference>
<dbReference type="InterPro" id="IPR051310">
    <property type="entry name" value="MCP_chemotaxis"/>
</dbReference>
<reference evidence="12" key="1">
    <citation type="submission" date="2023-01" db="EMBL/GenBank/DDBJ databases">
        <title>Human gut microbiome strain richness.</title>
        <authorList>
            <person name="Chen-Liaw A."/>
        </authorList>
    </citation>
    <scope>NUCLEOTIDE SEQUENCE</scope>
    <source>
        <strain evidence="12">B1_m1001713B170214d0_201011</strain>
    </source>
</reference>
<evidence type="ECO:0000259" key="10">
    <source>
        <dbReference type="PROSITE" id="PS50111"/>
    </source>
</evidence>
<dbReference type="SMART" id="SM00304">
    <property type="entry name" value="HAMP"/>
    <property type="match status" value="1"/>
</dbReference>
<evidence type="ECO:0000256" key="4">
    <source>
        <dbReference type="ARBA" id="ARBA00022692"/>
    </source>
</evidence>
<feature type="domain" description="Methyl-accepting transducer" evidence="10">
    <location>
        <begin position="441"/>
        <end position="670"/>
    </location>
</feature>
<comment type="caution">
    <text evidence="12">The sequence shown here is derived from an EMBL/GenBank/DDBJ whole genome shotgun (WGS) entry which is preliminary data.</text>
</comment>
<gene>
    <name evidence="12" type="ORF">PM006_00670</name>
</gene>
<dbReference type="Pfam" id="PF02743">
    <property type="entry name" value="dCache_1"/>
    <property type="match status" value="1"/>
</dbReference>
<feature type="domain" description="HAMP" evidence="11">
    <location>
        <begin position="338"/>
        <end position="391"/>
    </location>
</feature>
<dbReference type="GO" id="GO:0005886">
    <property type="term" value="C:plasma membrane"/>
    <property type="evidence" value="ECO:0007669"/>
    <property type="project" value="UniProtKB-SubCell"/>
</dbReference>
<dbReference type="Gene3D" id="1.10.287.950">
    <property type="entry name" value="Methyl-accepting chemotaxis protein"/>
    <property type="match status" value="1"/>
</dbReference>
<evidence type="ECO:0000256" key="8">
    <source>
        <dbReference type="PROSITE-ProRule" id="PRU00284"/>
    </source>
</evidence>
<dbReference type="GO" id="GO:0006935">
    <property type="term" value="P:chemotaxis"/>
    <property type="evidence" value="ECO:0007669"/>
    <property type="project" value="UniProtKB-KW"/>
</dbReference>
<dbReference type="AlphaFoldDB" id="A0AAW6APK0"/>
<dbReference type="Pfam" id="PF00015">
    <property type="entry name" value="MCPsignal"/>
    <property type="match status" value="1"/>
</dbReference>
<dbReference type="CDD" id="cd06225">
    <property type="entry name" value="HAMP"/>
    <property type="match status" value="1"/>
</dbReference>
<evidence type="ECO:0000256" key="1">
    <source>
        <dbReference type="ARBA" id="ARBA00004651"/>
    </source>
</evidence>
<dbReference type="EMBL" id="JAQLGM010000001">
    <property type="protein sequence ID" value="MDB1998718.1"/>
    <property type="molecule type" value="Genomic_DNA"/>
</dbReference>
<organism evidence="12 13">
    <name type="scientific">Clostridium symbiosum</name>
    <name type="common">Bacteroides symbiosus</name>
    <dbReference type="NCBI Taxonomy" id="1512"/>
    <lineage>
        <taxon>Bacteria</taxon>
        <taxon>Bacillati</taxon>
        <taxon>Bacillota</taxon>
        <taxon>Clostridia</taxon>
        <taxon>Lachnospirales</taxon>
        <taxon>Lachnospiraceae</taxon>
        <taxon>Otoolea</taxon>
    </lineage>
</organism>
<keyword evidence="3" id="KW-0145">Chemotaxis</keyword>
<dbReference type="Gene3D" id="6.10.340.10">
    <property type="match status" value="1"/>
</dbReference>
<evidence type="ECO:0000256" key="3">
    <source>
        <dbReference type="ARBA" id="ARBA00022500"/>
    </source>
</evidence>
<dbReference type="Pfam" id="PF00672">
    <property type="entry name" value="HAMP"/>
    <property type="match status" value="1"/>
</dbReference>
<evidence type="ECO:0000256" key="5">
    <source>
        <dbReference type="ARBA" id="ARBA00022989"/>
    </source>
</evidence>
<dbReference type="CDD" id="cd12912">
    <property type="entry name" value="PDC2_MCP_like"/>
    <property type="match status" value="1"/>
</dbReference>
<dbReference type="SUPFAM" id="SSF58104">
    <property type="entry name" value="Methyl-accepting chemotaxis protein (MCP) signaling domain"/>
    <property type="match status" value="1"/>
</dbReference>
<dbReference type="Gene3D" id="3.30.450.20">
    <property type="entry name" value="PAS domain"/>
    <property type="match status" value="2"/>
</dbReference>